<gene>
    <name evidence="6" type="ORF">AQUCO_08300074v1</name>
</gene>
<dbReference type="Gene3D" id="3.10.450.40">
    <property type="match status" value="1"/>
</dbReference>
<reference evidence="6 7" key="1">
    <citation type="submission" date="2017-09" db="EMBL/GenBank/DDBJ databases">
        <title>WGS assembly of Aquilegia coerulea Goldsmith.</title>
        <authorList>
            <person name="Hodges S."/>
            <person name="Kramer E."/>
            <person name="Nordborg M."/>
            <person name="Tomkins J."/>
            <person name="Borevitz J."/>
            <person name="Derieg N."/>
            <person name="Yan J."/>
            <person name="Mihaltcheva S."/>
            <person name="Hayes R.D."/>
            <person name="Rokhsar D."/>
        </authorList>
    </citation>
    <scope>NUCLEOTIDE SEQUENCE [LARGE SCALE GENOMIC DNA]</scope>
    <source>
        <strain evidence="7">cv. Goldsmith</strain>
    </source>
</reference>
<dbReference type="GO" id="GO:0009658">
    <property type="term" value="P:chloroplast organization"/>
    <property type="evidence" value="ECO:0007669"/>
    <property type="project" value="UniProtKB-ARBA"/>
</dbReference>
<evidence type="ECO:0000256" key="4">
    <source>
        <dbReference type="ARBA" id="ARBA00022946"/>
    </source>
</evidence>
<keyword evidence="7" id="KW-1185">Reference proteome</keyword>
<dbReference type="FunFam" id="3.10.450.40:FF:000008">
    <property type="entry name" value="Protein DCL, chloroplastic"/>
    <property type="match status" value="1"/>
</dbReference>
<comment type="subcellular location">
    <subcellularLocation>
        <location evidence="1">Plastid</location>
        <location evidence="1">Chloroplast</location>
    </subcellularLocation>
</comment>
<dbReference type="InterPro" id="IPR044673">
    <property type="entry name" value="DCL-like"/>
</dbReference>
<keyword evidence="2" id="KW-0150">Chloroplast</keyword>
<evidence type="ECO:0000256" key="5">
    <source>
        <dbReference type="SAM" id="MobiDB-lite"/>
    </source>
</evidence>
<protein>
    <recommendedName>
        <fullName evidence="8">Protein DCL, chloroplastic</fullName>
    </recommendedName>
</protein>
<evidence type="ECO:0008006" key="8">
    <source>
        <dbReference type="Google" id="ProtNLM"/>
    </source>
</evidence>
<keyword evidence="4" id="KW-0809">Transit peptide</keyword>
<dbReference type="AlphaFoldDB" id="A0A2G5C767"/>
<feature type="region of interest" description="Disordered" evidence="5">
    <location>
        <begin position="46"/>
        <end position="85"/>
    </location>
</feature>
<evidence type="ECO:0000256" key="2">
    <source>
        <dbReference type="ARBA" id="ARBA00022528"/>
    </source>
</evidence>
<dbReference type="OrthoDB" id="695233at2759"/>
<dbReference type="Pfam" id="PF11523">
    <property type="entry name" value="DUF3223"/>
    <property type="match status" value="1"/>
</dbReference>
<dbReference type="GO" id="GO:1901259">
    <property type="term" value="P:chloroplast rRNA processing"/>
    <property type="evidence" value="ECO:0007669"/>
    <property type="project" value="TreeGrafter"/>
</dbReference>
<evidence type="ECO:0000256" key="3">
    <source>
        <dbReference type="ARBA" id="ARBA00022640"/>
    </source>
</evidence>
<accession>A0A2G5C767</accession>
<dbReference type="FunCoup" id="A0A2G5C767">
    <property type="interactions" value="948"/>
</dbReference>
<name>A0A2G5C767_AQUCA</name>
<dbReference type="Proteomes" id="UP000230069">
    <property type="component" value="Unassembled WGS sequence"/>
</dbReference>
<dbReference type="GO" id="GO:0009507">
    <property type="term" value="C:chloroplast"/>
    <property type="evidence" value="ECO:0007669"/>
    <property type="project" value="UniProtKB-SubCell"/>
</dbReference>
<organism evidence="6 7">
    <name type="scientific">Aquilegia coerulea</name>
    <name type="common">Rocky mountain columbine</name>
    <dbReference type="NCBI Taxonomy" id="218851"/>
    <lineage>
        <taxon>Eukaryota</taxon>
        <taxon>Viridiplantae</taxon>
        <taxon>Streptophyta</taxon>
        <taxon>Embryophyta</taxon>
        <taxon>Tracheophyta</taxon>
        <taxon>Spermatophyta</taxon>
        <taxon>Magnoliopsida</taxon>
        <taxon>Ranunculales</taxon>
        <taxon>Ranunculaceae</taxon>
        <taxon>Thalictroideae</taxon>
        <taxon>Aquilegia</taxon>
    </lineage>
</organism>
<keyword evidence="3" id="KW-0934">Plastid</keyword>
<proteinExistence type="predicted"/>
<dbReference type="PANTHER" id="PTHR33415">
    <property type="entry name" value="PROTEIN EMBRYO DEFECTIVE 514"/>
    <property type="match status" value="1"/>
</dbReference>
<feature type="compositionally biased region" description="Low complexity" evidence="5">
    <location>
        <begin position="50"/>
        <end position="85"/>
    </location>
</feature>
<dbReference type="InParanoid" id="A0A2G5C767"/>
<evidence type="ECO:0000313" key="7">
    <source>
        <dbReference type="Proteomes" id="UP000230069"/>
    </source>
</evidence>
<dbReference type="PANTHER" id="PTHR33415:SF4">
    <property type="entry name" value="DCL PROTEIN (DUF3223)"/>
    <property type="match status" value="1"/>
</dbReference>
<evidence type="ECO:0000256" key="1">
    <source>
        <dbReference type="ARBA" id="ARBA00004229"/>
    </source>
</evidence>
<sequence>MAAALLLRGIPVLRRHRLIQQQCSGGNSSPAVGLLIWQNTRNLFNRSESQDTGESSSSSGSGSESGNESISTEFTSSSSPTTSTITKVNPAAKILSRWEDSPDYRQWKNKEDEILQDIEPIVNLTKEILHTDKYLDGERLSDEDEKAVIEKLLAYHPHSEDKVGVGLHSIMVDRHPQFKGSRCLFVIRTDGAWIDFSYQKCVRAYIRDKYPTYAERFIRTHYKRGSS</sequence>
<dbReference type="EMBL" id="KZ305100">
    <property type="protein sequence ID" value="PIA27133.1"/>
    <property type="molecule type" value="Genomic_DNA"/>
</dbReference>
<evidence type="ECO:0000313" key="6">
    <source>
        <dbReference type="EMBL" id="PIA27133.1"/>
    </source>
</evidence>